<dbReference type="InterPro" id="IPR037066">
    <property type="entry name" value="Plug_dom_sf"/>
</dbReference>
<dbReference type="InterPro" id="IPR036942">
    <property type="entry name" value="Beta-barrel_TonB_sf"/>
</dbReference>
<evidence type="ECO:0000256" key="2">
    <source>
        <dbReference type="ARBA" id="ARBA00022448"/>
    </source>
</evidence>
<dbReference type="InterPro" id="IPR008969">
    <property type="entry name" value="CarboxyPept-like_regulatory"/>
</dbReference>
<dbReference type="PROSITE" id="PS52016">
    <property type="entry name" value="TONB_DEPENDENT_REC_3"/>
    <property type="match status" value="1"/>
</dbReference>
<keyword evidence="4 10" id="KW-0812">Transmembrane</keyword>
<keyword evidence="8 14" id="KW-0675">Receptor</keyword>
<evidence type="ECO:0000259" key="12">
    <source>
        <dbReference type="Pfam" id="PF00593"/>
    </source>
</evidence>
<evidence type="ECO:0000256" key="8">
    <source>
        <dbReference type="ARBA" id="ARBA00023170"/>
    </source>
</evidence>
<dbReference type="Pfam" id="PF00593">
    <property type="entry name" value="TonB_dep_Rec_b-barrel"/>
    <property type="match status" value="1"/>
</dbReference>
<proteinExistence type="inferred from homology"/>
<evidence type="ECO:0000259" key="13">
    <source>
        <dbReference type="Pfam" id="PF07715"/>
    </source>
</evidence>
<comment type="similarity">
    <text evidence="10 11">Belongs to the TonB-dependent receptor family.</text>
</comment>
<evidence type="ECO:0000256" key="4">
    <source>
        <dbReference type="ARBA" id="ARBA00022692"/>
    </source>
</evidence>
<name>A0A839GNS0_9BACT</name>
<comment type="subcellular location">
    <subcellularLocation>
        <location evidence="1 10">Cell outer membrane</location>
        <topology evidence="1 10">Multi-pass membrane protein</topology>
    </subcellularLocation>
</comment>
<evidence type="ECO:0000256" key="7">
    <source>
        <dbReference type="ARBA" id="ARBA00023136"/>
    </source>
</evidence>
<evidence type="ECO:0000313" key="15">
    <source>
        <dbReference type="Proteomes" id="UP000563094"/>
    </source>
</evidence>
<accession>A0A839GNS0</accession>
<keyword evidence="3 10" id="KW-1134">Transmembrane beta strand</keyword>
<reference evidence="14 15" key="1">
    <citation type="submission" date="2020-08" db="EMBL/GenBank/DDBJ databases">
        <title>Genomic Encyclopedia of Type Strains, Phase IV (KMG-IV): sequencing the most valuable type-strain genomes for metagenomic binning, comparative biology and taxonomic classification.</title>
        <authorList>
            <person name="Goeker M."/>
        </authorList>
    </citation>
    <scope>NUCLEOTIDE SEQUENCE [LARGE SCALE GENOMIC DNA]</scope>
    <source>
        <strain evidence="14 15">DSM 29854</strain>
    </source>
</reference>
<dbReference type="Pfam" id="PF13715">
    <property type="entry name" value="CarbopepD_reg_2"/>
    <property type="match status" value="1"/>
</dbReference>
<dbReference type="Proteomes" id="UP000563094">
    <property type="component" value="Unassembled WGS sequence"/>
</dbReference>
<keyword evidence="15" id="KW-1185">Reference proteome</keyword>
<dbReference type="GO" id="GO:0009279">
    <property type="term" value="C:cell outer membrane"/>
    <property type="evidence" value="ECO:0007669"/>
    <property type="project" value="UniProtKB-SubCell"/>
</dbReference>
<dbReference type="GO" id="GO:0015344">
    <property type="term" value="F:siderophore uptake transmembrane transporter activity"/>
    <property type="evidence" value="ECO:0007669"/>
    <property type="project" value="TreeGrafter"/>
</dbReference>
<gene>
    <name evidence="14" type="ORF">FHS90_001272</name>
</gene>
<comment type="caution">
    <text evidence="14">The sequence shown here is derived from an EMBL/GenBank/DDBJ whole genome shotgun (WGS) entry which is preliminary data.</text>
</comment>
<evidence type="ECO:0000313" key="14">
    <source>
        <dbReference type="EMBL" id="MBA9076566.1"/>
    </source>
</evidence>
<keyword evidence="7 10" id="KW-0472">Membrane</keyword>
<dbReference type="Gene3D" id="2.170.130.10">
    <property type="entry name" value="TonB-dependent receptor, plug domain"/>
    <property type="match status" value="1"/>
</dbReference>
<dbReference type="RefSeq" id="WP_182512375.1">
    <property type="nucleotide sequence ID" value="NZ_JACJIQ010000004.1"/>
</dbReference>
<dbReference type="GO" id="GO:0044718">
    <property type="term" value="P:siderophore transmembrane transport"/>
    <property type="evidence" value="ECO:0007669"/>
    <property type="project" value="TreeGrafter"/>
</dbReference>
<feature type="domain" description="TonB-dependent receptor plug" evidence="13">
    <location>
        <begin position="137"/>
        <end position="240"/>
    </location>
</feature>
<organism evidence="14 15">
    <name type="scientific">Rufibacter quisquiliarum</name>
    <dbReference type="NCBI Taxonomy" id="1549639"/>
    <lineage>
        <taxon>Bacteria</taxon>
        <taxon>Pseudomonadati</taxon>
        <taxon>Bacteroidota</taxon>
        <taxon>Cytophagia</taxon>
        <taxon>Cytophagales</taxon>
        <taxon>Hymenobacteraceae</taxon>
        <taxon>Rufibacter</taxon>
    </lineage>
</organism>
<evidence type="ECO:0000256" key="6">
    <source>
        <dbReference type="ARBA" id="ARBA00023077"/>
    </source>
</evidence>
<dbReference type="PANTHER" id="PTHR30069:SF29">
    <property type="entry name" value="HEMOGLOBIN AND HEMOGLOBIN-HAPTOGLOBIN-BINDING PROTEIN 1-RELATED"/>
    <property type="match status" value="1"/>
</dbReference>
<dbReference type="Gene3D" id="2.60.40.1120">
    <property type="entry name" value="Carboxypeptidase-like, regulatory domain"/>
    <property type="match status" value="1"/>
</dbReference>
<keyword evidence="9 10" id="KW-0998">Cell outer membrane</keyword>
<dbReference type="Gene3D" id="2.40.170.20">
    <property type="entry name" value="TonB-dependent receptor, beta-barrel domain"/>
    <property type="match status" value="1"/>
</dbReference>
<keyword evidence="6 11" id="KW-0798">TonB box</keyword>
<sequence length="810" mass="90491">MNLINQKPTWVRKAVILLALFTALCGLAFFPQKASAQAVQSIKGQVQDVQGQPLIGASVHLQETLQGTQTDVQGRFQLNQVRPGHYWLQVSMVGYATLTKSVTVAQEPVSVSLTLQPSNQQLQEVVVQSHGAQLNQQESSVLTQTADETYINQNAGASLMGTLEKLPGVSAINMGVGISKPVIRGLSFNRVLVTDSGIKQEGQQWGSDHGLEIDQFNVEQVEIVKGSASLMHGSDALGGVVRISHPVAVQEGHYTASVRGIYRSNNDTYGTTVATAGNHRGLTFRVRATHLRYADYKVPAETFTYNRFVLPIYDGRLKNTAGRENHFSGTVGVNKNWGYTHLTVSNYNQQVGIFSGAMGIPRAYMLTPDGSRRNIAFPSQDINHFKIISNSNIQLGKNWLEADLGYQRNHRKELSAPHVHGAPSEDSNHLATQLDLQTATANIRYFPHFSGKLEPTFGLQAQAQKNRQAGFEFLLPHFKSQQVGFFALSKYRLHKKWIANGGLRVDYGHLSAEEEQRTFYYENRYLATIQQSPRVNRDFWGWSGSLGVACNPTERWGLKANFGKTFRIPAAAELTANGMHHGTFRYEQGDATLKPEQGYQLDVAVSYDNERLQLSVTPFFNLFQNYIYLSPSGIFPTVNIDGSLYPVAEAGQLYRFRQTRALHTGAEATAKYFLLQTLTFGLTAEYVWAQNRTTQLPLPFTPPFALQADAEYNLPRLTTYLQNGYFKVNYGYYAAQHRVERNELETDAYSLVSLTTGIRLGQQKWGQLGFQVQNLLNGKYLNHLSRYRILNLPEPGRNYVVSLSIDLETP</sequence>
<keyword evidence="5" id="KW-0732">Signal</keyword>
<dbReference type="Pfam" id="PF07715">
    <property type="entry name" value="Plug"/>
    <property type="match status" value="1"/>
</dbReference>
<protein>
    <submittedName>
        <fullName evidence="14">Iron complex outermembrane receptor protein</fullName>
    </submittedName>
</protein>
<dbReference type="EMBL" id="JACJIQ010000004">
    <property type="protein sequence ID" value="MBA9076566.1"/>
    <property type="molecule type" value="Genomic_DNA"/>
</dbReference>
<dbReference type="SUPFAM" id="SSF49464">
    <property type="entry name" value="Carboxypeptidase regulatory domain-like"/>
    <property type="match status" value="1"/>
</dbReference>
<keyword evidence="2 10" id="KW-0813">Transport</keyword>
<dbReference type="InterPro" id="IPR039426">
    <property type="entry name" value="TonB-dep_rcpt-like"/>
</dbReference>
<dbReference type="InterPro" id="IPR012910">
    <property type="entry name" value="Plug_dom"/>
</dbReference>
<dbReference type="AlphaFoldDB" id="A0A839GNS0"/>
<evidence type="ECO:0000256" key="9">
    <source>
        <dbReference type="ARBA" id="ARBA00023237"/>
    </source>
</evidence>
<dbReference type="InterPro" id="IPR000531">
    <property type="entry name" value="Beta-barrel_TonB"/>
</dbReference>
<dbReference type="SUPFAM" id="SSF56935">
    <property type="entry name" value="Porins"/>
    <property type="match status" value="1"/>
</dbReference>
<evidence type="ECO:0000256" key="10">
    <source>
        <dbReference type="PROSITE-ProRule" id="PRU01360"/>
    </source>
</evidence>
<dbReference type="PANTHER" id="PTHR30069">
    <property type="entry name" value="TONB-DEPENDENT OUTER MEMBRANE RECEPTOR"/>
    <property type="match status" value="1"/>
</dbReference>
<feature type="domain" description="TonB-dependent receptor-like beta-barrel" evidence="12">
    <location>
        <begin position="336"/>
        <end position="775"/>
    </location>
</feature>
<evidence type="ECO:0000256" key="11">
    <source>
        <dbReference type="RuleBase" id="RU003357"/>
    </source>
</evidence>
<evidence type="ECO:0000256" key="1">
    <source>
        <dbReference type="ARBA" id="ARBA00004571"/>
    </source>
</evidence>
<evidence type="ECO:0000256" key="5">
    <source>
        <dbReference type="ARBA" id="ARBA00022729"/>
    </source>
</evidence>
<evidence type="ECO:0000256" key="3">
    <source>
        <dbReference type="ARBA" id="ARBA00022452"/>
    </source>
</evidence>